<reference evidence="1" key="1">
    <citation type="submission" date="2020-03" db="EMBL/GenBank/DDBJ databases">
        <title>The deep terrestrial virosphere.</title>
        <authorList>
            <person name="Holmfeldt K."/>
            <person name="Nilsson E."/>
            <person name="Simone D."/>
            <person name="Lopez-Fernandez M."/>
            <person name="Wu X."/>
            <person name="de Brujin I."/>
            <person name="Lundin D."/>
            <person name="Andersson A."/>
            <person name="Bertilsson S."/>
            <person name="Dopson M."/>
        </authorList>
    </citation>
    <scope>NUCLEOTIDE SEQUENCE</scope>
    <source>
        <strain evidence="1">MM415A01197</strain>
    </source>
</reference>
<name>A0A6M3K7S8_9ZZZZ</name>
<evidence type="ECO:0000313" key="1">
    <source>
        <dbReference type="EMBL" id="QJA77849.1"/>
    </source>
</evidence>
<sequence length="353" mass="39834">MRIEDIEVGMEAKAVAKTAPKCCSFADFCLMHPGRVGVVTRKEKLATGSWRVVMANCWFVPEDLIPAKIANQTVDDFKCGMQVKAHRKSVMSENWEVFLQATPDGITHVLFVSQRPFRVCVTCETKAAGNFDFAPTDLEILEPPVTIGSKIDSHSYFVLNKEQKLWLDNHWNIPVPEHTKDALSLWSIHENENLWLDGSWGIPDLVPQEVKGLKPITLKAIIEAGALPSCIAFHAFTQAMVAIRPEYMWEEIPPEVAQKAAEDLEYPVWLEDHGFLNIPTPEPEKPEQPVFDIDKVTLQFYSGNKFLCYDGVPLIRLTEEGAYRCQAVLNTDAGFPVALETSHRGYYQVKMQN</sequence>
<dbReference type="AlphaFoldDB" id="A0A6M3K7S8"/>
<protein>
    <submittedName>
        <fullName evidence="1">Uncharacterized protein</fullName>
    </submittedName>
</protein>
<proteinExistence type="predicted"/>
<organism evidence="1">
    <name type="scientific">viral metagenome</name>
    <dbReference type="NCBI Taxonomy" id="1070528"/>
    <lineage>
        <taxon>unclassified sequences</taxon>
        <taxon>metagenomes</taxon>
        <taxon>organismal metagenomes</taxon>
    </lineage>
</organism>
<gene>
    <name evidence="1" type="ORF">MM415A01197_0009</name>
</gene>
<accession>A0A6M3K7S8</accession>
<dbReference type="EMBL" id="MT142306">
    <property type="protein sequence ID" value="QJA77849.1"/>
    <property type="molecule type" value="Genomic_DNA"/>
</dbReference>